<dbReference type="GO" id="GO:0050660">
    <property type="term" value="F:flavin adenine dinucleotide binding"/>
    <property type="evidence" value="ECO:0007669"/>
    <property type="project" value="InterPro"/>
</dbReference>
<evidence type="ECO:0000313" key="3">
    <source>
        <dbReference type="EMBL" id="BBX19841.1"/>
    </source>
</evidence>
<dbReference type="AlphaFoldDB" id="A0A7I7K8L2"/>
<dbReference type="InterPro" id="IPR016169">
    <property type="entry name" value="FAD-bd_PCMH_sub2"/>
</dbReference>
<evidence type="ECO:0000313" key="4">
    <source>
        <dbReference type="Proteomes" id="UP000467006"/>
    </source>
</evidence>
<reference evidence="3 4" key="1">
    <citation type="journal article" date="2019" name="Emerg. Microbes Infect.">
        <title>Comprehensive subspecies identification of 175 nontuberculous mycobacteria species based on 7547 genomic profiles.</title>
        <authorList>
            <person name="Matsumoto Y."/>
            <person name="Kinjo T."/>
            <person name="Motooka D."/>
            <person name="Nabeya D."/>
            <person name="Jung N."/>
            <person name="Uechi K."/>
            <person name="Horii T."/>
            <person name="Iida T."/>
            <person name="Fujita J."/>
            <person name="Nakamura S."/>
        </authorList>
    </citation>
    <scope>NUCLEOTIDE SEQUENCE [LARGE SCALE GENOMIC DNA]</scope>
    <source>
        <strain evidence="3 4">JCM 6396</strain>
    </source>
</reference>
<dbReference type="KEGG" id="mdu:MDUV_47010"/>
<gene>
    <name evidence="3" type="ORF">MDUV_47010</name>
</gene>
<feature type="region of interest" description="Disordered" evidence="1">
    <location>
        <begin position="139"/>
        <end position="161"/>
    </location>
</feature>
<dbReference type="InterPro" id="IPR005170">
    <property type="entry name" value="Transptr-assoc_dom"/>
</dbReference>
<organism evidence="3 4">
    <name type="scientific">Mycolicibacterium duvalii</name>
    <dbReference type="NCBI Taxonomy" id="39688"/>
    <lineage>
        <taxon>Bacteria</taxon>
        <taxon>Bacillati</taxon>
        <taxon>Actinomycetota</taxon>
        <taxon>Actinomycetes</taxon>
        <taxon>Mycobacteriales</taxon>
        <taxon>Mycobacteriaceae</taxon>
        <taxon>Mycolicibacterium</taxon>
    </lineage>
</organism>
<dbReference type="SUPFAM" id="SSF56176">
    <property type="entry name" value="FAD-binding/transporter-associated domain-like"/>
    <property type="match status" value="1"/>
</dbReference>
<feature type="compositionally biased region" description="Acidic residues" evidence="1">
    <location>
        <begin position="144"/>
        <end position="161"/>
    </location>
</feature>
<accession>A0A7I7K8L2</accession>
<dbReference type="InterPro" id="IPR036318">
    <property type="entry name" value="FAD-bd_PCMH-like_sf"/>
</dbReference>
<dbReference type="PANTHER" id="PTHR43099:SF5">
    <property type="entry name" value="HLYC_CORC FAMILY TRANSPORTER"/>
    <property type="match status" value="1"/>
</dbReference>
<protein>
    <recommendedName>
        <fullName evidence="2">Transporter-associated domain-containing protein</fullName>
    </recommendedName>
</protein>
<dbReference type="Pfam" id="PF03471">
    <property type="entry name" value="CorC_HlyC"/>
    <property type="match status" value="1"/>
</dbReference>
<name>A0A7I7K8L2_9MYCO</name>
<dbReference type="EMBL" id="AP022563">
    <property type="protein sequence ID" value="BBX19841.1"/>
    <property type="molecule type" value="Genomic_DNA"/>
</dbReference>
<dbReference type="SMART" id="SM01091">
    <property type="entry name" value="CorC_HlyC"/>
    <property type="match status" value="1"/>
</dbReference>
<evidence type="ECO:0000256" key="1">
    <source>
        <dbReference type="SAM" id="MobiDB-lite"/>
    </source>
</evidence>
<dbReference type="PANTHER" id="PTHR43099">
    <property type="entry name" value="UPF0053 PROTEIN YRKA"/>
    <property type="match status" value="1"/>
</dbReference>
<dbReference type="Gene3D" id="3.30.465.10">
    <property type="match status" value="1"/>
</dbReference>
<dbReference type="Gene3D" id="3.90.1280.20">
    <property type="match status" value="1"/>
</dbReference>
<feature type="domain" description="Transporter-associated" evidence="2">
    <location>
        <begin position="48"/>
        <end position="142"/>
    </location>
</feature>
<dbReference type="InterPro" id="IPR051676">
    <property type="entry name" value="UPF0053_domain"/>
</dbReference>
<proteinExistence type="predicted"/>
<dbReference type="SUPFAM" id="SSF54631">
    <property type="entry name" value="CBS-domain pair"/>
    <property type="match status" value="1"/>
</dbReference>
<sequence length="161" mass="17665">MTRAHSELACVIDEYGGFAGILTVEDLAEEFVGELTDEHDEQPPPGIETEREATWRMDGDVHVDEVERAIGYRLPEGDYETLSGLLIAAGGQLPAIGETVQIDLPTDPRDLLLEEPVRRALQVEVLEVSRHVPSEVLVRLTESTDTDDGADQADETGEGER</sequence>
<dbReference type="Proteomes" id="UP000467006">
    <property type="component" value="Chromosome"/>
</dbReference>
<dbReference type="InterPro" id="IPR046342">
    <property type="entry name" value="CBS_dom_sf"/>
</dbReference>
<keyword evidence="4" id="KW-1185">Reference proteome</keyword>
<evidence type="ECO:0000259" key="2">
    <source>
        <dbReference type="SMART" id="SM01091"/>
    </source>
</evidence>